<dbReference type="Proteomes" id="UP000694393">
    <property type="component" value="Unplaced"/>
</dbReference>
<dbReference type="GO" id="GO:0008270">
    <property type="term" value="F:zinc ion binding"/>
    <property type="evidence" value="ECO:0007669"/>
    <property type="project" value="UniProtKB-KW"/>
</dbReference>
<protein>
    <recommendedName>
        <fullName evidence="10">E3 ubiquitin/ISG15 ligase TRIM25-like</fullName>
    </recommendedName>
</protein>
<evidence type="ECO:0000256" key="2">
    <source>
        <dbReference type="ARBA" id="ARBA00022771"/>
    </source>
</evidence>
<evidence type="ECO:0008006" key="10">
    <source>
        <dbReference type="Google" id="ProtNLM"/>
    </source>
</evidence>
<name>A0A8C8RI58_9SAUR</name>
<dbReference type="InterPro" id="IPR017907">
    <property type="entry name" value="Znf_RING_CS"/>
</dbReference>
<reference evidence="8" key="1">
    <citation type="submission" date="2025-08" db="UniProtKB">
        <authorList>
            <consortium name="Ensembl"/>
        </authorList>
    </citation>
    <scope>IDENTIFICATION</scope>
</reference>
<reference evidence="8" key="2">
    <citation type="submission" date="2025-09" db="UniProtKB">
        <authorList>
            <consortium name="Ensembl"/>
        </authorList>
    </citation>
    <scope>IDENTIFICATION</scope>
</reference>
<evidence type="ECO:0000313" key="9">
    <source>
        <dbReference type="Proteomes" id="UP000694393"/>
    </source>
</evidence>
<dbReference type="Pfam" id="PF13445">
    <property type="entry name" value="zf-RING_UBOX"/>
    <property type="match status" value="1"/>
</dbReference>
<evidence type="ECO:0000259" key="6">
    <source>
        <dbReference type="PROSITE" id="PS50089"/>
    </source>
</evidence>
<dbReference type="InterPro" id="IPR027370">
    <property type="entry name" value="Znf-RING_euk"/>
</dbReference>
<evidence type="ECO:0000256" key="3">
    <source>
        <dbReference type="ARBA" id="ARBA00022833"/>
    </source>
</evidence>
<keyword evidence="1" id="KW-0479">Metal-binding</keyword>
<dbReference type="InterPro" id="IPR051051">
    <property type="entry name" value="E3_ubiq-ligase_TRIM/RNF"/>
</dbReference>
<evidence type="ECO:0000256" key="5">
    <source>
        <dbReference type="SAM" id="Coils"/>
    </source>
</evidence>
<keyword evidence="2 4" id="KW-0863">Zinc-finger</keyword>
<dbReference type="SUPFAM" id="SSF57845">
    <property type="entry name" value="B-box zinc-binding domain"/>
    <property type="match status" value="1"/>
</dbReference>
<sequence>MAEEDFRAATDLEDELSCPICLSFYKNPVFLSCGHNFCKECIQKVLATQQQAKATYSCPMCKVQLGPFLELHKNFQLCSIVEKFLATSSKEKQGKEKASLQEKEEELIPCDFCLEQPQAAVKTCLACEASLCQAHLSKHNAKAAQKDHILIGPCDSSSLQERKCPEHGKVLECYCEDDLTFVCMLCSITGFHKGHSVITLKEAYDKKLVVLSHTVKVMQENKNAMDKTLGVLQKSENQLELNEKTLNTQLSNLFKEIRAEMDQKEKQILADLKSSENKQLSDLTTLKKQTEKKRDEAAQHLQDMQMLSTQTDPFLFLREFKLAQDRINNQDFSTESMEVLALQLDQATIADVRHRTQHYISNFDSLMQVWHGNCFTQTQRNRRTPVFRPDFHNIGNPFTHFFENQTPFNTSNTWTNQGNQYRTYK</sequence>
<dbReference type="PANTHER" id="PTHR25465:SF77">
    <property type="entry name" value="E3 UBIQUITIN_ISG15 LIGASE TRIM25"/>
    <property type="match status" value="1"/>
</dbReference>
<dbReference type="SMART" id="SM00184">
    <property type="entry name" value="RING"/>
    <property type="match status" value="1"/>
</dbReference>
<evidence type="ECO:0000256" key="4">
    <source>
        <dbReference type="PROSITE-ProRule" id="PRU00024"/>
    </source>
</evidence>
<dbReference type="InterPro" id="IPR001841">
    <property type="entry name" value="Znf_RING"/>
</dbReference>
<dbReference type="PROSITE" id="PS50089">
    <property type="entry name" value="ZF_RING_2"/>
    <property type="match status" value="1"/>
</dbReference>
<keyword evidence="9" id="KW-1185">Reference proteome</keyword>
<dbReference type="Gene3D" id="4.10.830.40">
    <property type="match status" value="1"/>
</dbReference>
<dbReference type="PANTHER" id="PTHR25465">
    <property type="entry name" value="B-BOX DOMAIN CONTAINING"/>
    <property type="match status" value="1"/>
</dbReference>
<dbReference type="PROSITE" id="PS50119">
    <property type="entry name" value="ZF_BBOX"/>
    <property type="match status" value="1"/>
</dbReference>
<dbReference type="InterPro" id="IPR000315">
    <property type="entry name" value="Znf_B-box"/>
</dbReference>
<keyword evidence="5" id="KW-0175">Coiled coil</keyword>
<accession>A0A8C8RI58</accession>
<feature type="coiled-coil region" evidence="5">
    <location>
        <begin position="247"/>
        <end position="307"/>
    </location>
</feature>
<dbReference type="PROSITE" id="PS00518">
    <property type="entry name" value="ZF_RING_1"/>
    <property type="match status" value="1"/>
</dbReference>
<dbReference type="Pfam" id="PF00643">
    <property type="entry name" value="zf-B_box"/>
    <property type="match status" value="1"/>
</dbReference>
<feature type="domain" description="RING-type" evidence="6">
    <location>
        <begin position="18"/>
        <end position="62"/>
    </location>
</feature>
<dbReference type="CDD" id="cd19769">
    <property type="entry name" value="Bbox2_TRIM16-like"/>
    <property type="match status" value="1"/>
</dbReference>
<evidence type="ECO:0000256" key="1">
    <source>
        <dbReference type="ARBA" id="ARBA00022723"/>
    </source>
</evidence>
<dbReference type="Gene3D" id="3.30.160.60">
    <property type="entry name" value="Classic Zinc Finger"/>
    <property type="match status" value="1"/>
</dbReference>
<dbReference type="InterPro" id="IPR013083">
    <property type="entry name" value="Znf_RING/FYVE/PHD"/>
</dbReference>
<dbReference type="AlphaFoldDB" id="A0A8C8RI58"/>
<evidence type="ECO:0000259" key="7">
    <source>
        <dbReference type="PROSITE" id="PS50119"/>
    </source>
</evidence>
<feature type="domain" description="B box-type" evidence="7">
    <location>
        <begin position="159"/>
        <end position="200"/>
    </location>
</feature>
<evidence type="ECO:0000313" key="8">
    <source>
        <dbReference type="Ensembl" id="ENSPCEP00000006158.1"/>
    </source>
</evidence>
<dbReference type="SMART" id="SM00336">
    <property type="entry name" value="BBOX"/>
    <property type="match status" value="1"/>
</dbReference>
<proteinExistence type="predicted"/>
<dbReference type="Gene3D" id="3.30.40.10">
    <property type="entry name" value="Zinc/RING finger domain, C3HC4 (zinc finger)"/>
    <property type="match status" value="1"/>
</dbReference>
<keyword evidence="3" id="KW-0862">Zinc</keyword>
<dbReference type="SUPFAM" id="SSF57850">
    <property type="entry name" value="RING/U-box"/>
    <property type="match status" value="1"/>
</dbReference>
<dbReference type="Ensembl" id="ENSPCET00000006388.1">
    <property type="protein sequence ID" value="ENSPCEP00000006158.1"/>
    <property type="gene ID" value="ENSPCEG00000004982.1"/>
</dbReference>
<organism evidence="8 9">
    <name type="scientific">Pelusios castaneus</name>
    <name type="common">West African mud turtle</name>
    <dbReference type="NCBI Taxonomy" id="367368"/>
    <lineage>
        <taxon>Eukaryota</taxon>
        <taxon>Metazoa</taxon>
        <taxon>Chordata</taxon>
        <taxon>Craniata</taxon>
        <taxon>Vertebrata</taxon>
        <taxon>Euteleostomi</taxon>
        <taxon>Archelosauria</taxon>
        <taxon>Testudinata</taxon>
        <taxon>Testudines</taxon>
        <taxon>Pleurodira</taxon>
        <taxon>Pelomedusidae</taxon>
        <taxon>Pelusios</taxon>
    </lineage>
</organism>